<dbReference type="PRINTS" id="PR00237">
    <property type="entry name" value="GPCRRHODOPSN"/>
</dbReference>
<dbReference type="Pfam" id="PF10324">
    <property type="entry name" value="7TM_GPCR_Srw"/>
    <property type="match status" value="1"/>
</dbReference>
<evidence type="ECO:0000256" key="3">
    <source>
        <dbReference type="ARBA" id="ARBA00022989"/>
    </source>
</evidence>
<dbReference type="InterPro" id="IPR000276">
    <property type="entry name" value="GPCR_Rhodpsn"/>
</dbReference>
<name>A0ABM0K0Z8_APLCA</name>
<feature type="transmembrane region" description="Helical" evidence="5">
    <location>
        <begin position="90"/>
        <end position="110"/>
    </location>
</feature>
<keyword evidence="4 5" id="KW-0472">Membrane</keyword>
<keyword evidence="7" id="KW-1185">Reference proteome</keyword>
<feature type="transmembrane region" description="Helical" evidence="5">
    <location>
        <begin position="237"/>
        <end position="257"/>
    </location>
</feature>
<dbReference type="Proteomes" id="UP000694888">
    <property type="component" value="Unplaced"/>
</dbReference>
<comment type="subcellular location">
    <subcellularLocation>
        <location evidence="1">Membrane</location>
    </subcellularLocation>
</comment>
<dbReference type="PROSITE" id="PS50262">
    <property type="entry name" value="G_PROTEIN_RECEP_F1_2"/>
    <property type="match status" value="1"/>
</dbReference>
<keyword evidence="3 5" id="KW-1133">Transmembrane helix</keyword>
<sequence length="365" mass="40797">MTGQASDMNCFPGTRDTNNFNATVSLGTDDPEQPCNDGTTYLTRARAEVAVYVLIVVILPIISGFGIAGNVMSICVLLRHGLDKSYNVMLVALACSDSSFLACMFFYSFAVTTGFEYPRRVDSFYFVFLEILRVLDYGGGWVSFSMPLLITSERLLAVFFPLNLSRIVSPLKTSLAVSALFAIFYTMMTYLTVRDGLRYDIEALLVNRSDPEGMVEAAIYRNTLDVTDAVREFSKVVYGPFPICYVFFSCVVLAIKIKLAIMKRNKMTGGNAAGSASSVRVTTTLLVVCLVYTICSTVVFLCHSDVIKDYYARRQDAHMITVVLNEVVNLFCVINCSVNFVIYVVMNKNFRDTYMDMVRFKNCCR</sequence>
<evidence type="ECO:0000313" key="8">
    <source>
        <dbReference type="RefSeq" id="XP_005106206.1"/>
    </source>
</evidence>
<feature type="transmembrane region" description="Helical" evidence="5">
    <location>
        <begin position="285"/>
        <end position="307"/>
    </location>
</feature>
<protein>
    <submittedName>
        <fullName evidence="8">G-protein coupled receptor daf-37-like</fullName>
    </submittedName>
</protein>
<dbReference type="SUPFAM" id="SSF81321">
    <property type="entry name" value="Family A G protein-coupled receptor-like"/>
    <property type="match status" value="1"/>
</dbReference>
<feature type="transmembrane region" description="Helical" evidence="5">
    <location>
        <begin position="174"/>
        <end position="193"/>
    </location>
</feature>
<organism evidence="7 8">
    <name type="scientific">Aplysia californica</name>
    <name type="common">California sea hare</name>
    <dbReference type="NCBI Taxonomy" id="6500"/>
    <lineage>
        <taxon>Eukaryota</taxon>
        <taxon>Metazoa</taxon>
        <taxon>Spiralia</taxon>
        <taxon>Lophotrochozoa</taxon>
        <taxon>Mollusca</taxon>
        <taxon>Gastropoda</taxon>
        <taxon>Heterobranchia</taxon>
        <taxon>Euthyneura</taxon>
        <taxon>Tectipleura</taxon>
        <taxon>Aplysiida</taxon>
        <taxon>Aplysioidea</taxon>
        <taxon>Aplysiidae</taxon>
        <taxon>Aplysia</taxon>
    </lineage>
</organism>
<evidence type="ECO:0000256" key="4">
    <source>
        <dbReference type="ARBA" id="ARBA00023136"/>
    </source>
</evidence>
<evidence type="ECO:0000313" key="7">
    <source>
        <dbReference type="Proteomes" id="UP000694888"/>
    </source>
</evidence>
<evidence type="ECO:0000256" key="5">
    <source>
        <dbReference type="SAM" id="Phobius"/>
    </source>
</evidence>
<dbReference type="GeneID" id="101862207"/>
<gene>
    <name evidence="8" type="primary">LOC101862207</name>
</gene>
<evidence type="ECO:0000259" key="6">
    <source>
        <dbReference type="PROSITE" id="PS50262"/>
    </source>
</evidence>
<keyword evidence="2 5" id="KW-0812">Transmembrane</keyword>
<dbReference type="InterPro" id="IPR052954">
    <property type="entry name" value="GPCR-Ligand_Int"/>
</dbReference>
<feature type="transmembrane region" description="Helical" evidence="5">
    <location>
        <begin position="327"/>
        <end position="346"/>
    </location>
</feature>
<dbReference type="PANTHER" id="PTHR46641">
    <property type="entry name" value="FMRFAMIDE RECEPTOR-RELATED"/>
    <property type="match status" value="1"/>
</dbReference>
<feature type="domain" description="G-protein coupled receptors family 1 profile" evidence="6">
    <location>
        <begin position="69"/>
        <end position="343"/>
    </location>
</feature>
<dbReference type="InterPro" id="IPR017452">
    <property type="entry name" value="GPCR_Rhodpsn_7TM"/>
</dbReference>
<dbReference type="PANTHER" id="PTHR46641:SF2">
    <property type="entry name" value="FMRFAMIDE RECEPTOR"/>
    <property type="match status" value="1"/>
</dbReference>
<dbReference type="InterPro" id="IPR019427">
    <property type="entry name" value="7TM_GPCR_serpentine_rcpt_Srw"/>
</dbReference>
<evidence type="ECO:0000256" key="2">
    <source>
        <dbReference type="ARBA" id="ARBA00022692"/>
    </source>
</evidence>
<evidence type="ECO:0000256" key="1">
    <source>
        <dbReference type="ARBA" id="ARBA00004370"/>
    </source>
</evidence>
<accession>A0ABM0K0Z8</accession>
<dbReference type="Gene3D" id="1.20.1070.10">
    <property type="entry name" value="Rhodopsin 7-helix transmembrane proteins"/>
    <property type="match status" value="1"/>
</dbReference>
<dbReference type="RefSeq" id="XP_005106206.1">
    <property type="nucleotide sequence ID" value="XM_005106149.3"/>
</dbReference>
<proteinExistence type="predicted"/>
<feature type="transmembrane region" description="Helical" evidence="5">
    <location>
        <begin position="49"/>
        <end position="78"/>
    </location>
</feature>
<reference evidence="8" key="1">
    <citation type="submission" date="2025-08" db="UniProtKB">
        <authorList>
            <consortium name="RefSeq"/>
        </authorList>
    </citation>
    <scope>IDENTIFICATION</scope>
</reference>